<keyword evidence="5" id="KW-1185">Reference proteome</keyword>
<keyword evidence="4" id="KW-0966">Cell projection</keyword>
<keyword evidence="3" id="KW-1005">Bacterial flagellum biogenesis</keyword>
<organism evidence="4 5">
    <name type="scientific">Cupriavidus nantongensis</name>
    <dbReference type="NCBI Taxonomy" id="1796606"/>
    <lineage>
        <taxon>Bacteria</taxon>
        <taxon>Pseudomonadati</taxon>
        <taxon>Pseudomonadota</taxon>
        <taxon>Betaproteobacteria</taxon>
        <taxon>Burkholderiales</taxon>
        <taxon>Burkholderiaceae</taxon>
        <taxon>Cupriavidus</taxon>
    </lineage>
</organism>
<evidence type="ECO:0000313" key="5">
    <source>
        <dbReference type="Proteomes" id="UP000075238"/>
    </source>
</evidence>
<dbReference type="OrthoDB" id="8964823at2"/>
<comment type="similarity">
    <text evidence="2">Belongs to the FlgN family.</text>
</comment>
<dbReference type="GO" id="GO:0044780">
    <property type="term" value="P:bacterial-type flagellum assembly"/>
    <property type="evidence" value="ECO:0007669"/>
    <property type="project" value="InterPro"/>
</dbReference>
<keyword evidence="4" id="KW-0969">Cilium</keyword>
<dbReference type="Gene3D" id="1.20.58.300">
    <property type="entry name" value="FlgN-like"/>
    <property type="match status" value="1"/>
</dbReference>
<dbReference type="SUPFAM" id="SSF140566">
    <property type="entry name" value="FlgN-like"/>
    <property type="match status" value="1"/>
</dbReference>
<comment type="function">
    <text evidence="1">Required for the efficient initiation of filament assembly.</text>
</comment>
<dbReference type="AlphaFoldDB" id="A0A142JQZ6"/>
<dbReference type="STRING" id="1796606.A2G96_21925"/>
<keyword evidence="4" id="KW-0282">Flagellum</keyword>
<dbReference type="InterPro" id="IPR036679">
    <property type="entry name" value="FlgN-like_sf"/>
</dbReference>
<dbReference type="Pfam" id="PF05130">
    <property type="entry name" value="FlgN"/>
    <property type="match status" value="1"/>
</dbReference>
<sequence length="153" mass="16018">MSQSLIQSLQRETEGIKAFGQLLAEERDALKRGDFQSLSGLLTRKVELGQALSRQLKAREAQMGALGLRAGPQGQLLGRQVEPAVADAWRGLIFAARTARDANALNGAVVDAHLEFTREAIQALRQHSGGDAGLYGKDGKAAAGVGGVSLAAG</sequence>
<reference evidence="4 5" key="1">
    <citation type="submission" date="2016-03" db="EMBL/GenBank/DDBJ databases">
        <title>Complete genome sequence of a novel chlorpyrifos degrading bacterium, Cupriavidus nantongensis sp. X1.</title>
        <authorList>
            <person name="Fang L."/>
        </authorList>
    </citation>
    <scope>NUCLEOTIDE SEQUENCE [LARGE SCALE GENOMIC DNA]</scope>
    <source>
        <strain evidence="4 5">X1</strain>
    </source>
</reference>
<evidence type="ECO:0000256" key="1">
    <source>
        <dbReference type="ARBA" id="ARBA00002397"/>
    </source>
</evidence>
<dbReference type="RefSeq" id="WP_062802348.1">
    <property type="nucleotide sequence ID" value="NZ_CP014845.1"/>
</dbReference>
<evidence type="ECO:0000256" key="3">
    <source>
        <dbReference type="ARBA" id="ARBA00022795"/>
    </source>
</evidence>
<dbReference type="InterPro" id="IPR007809">
    <property type="entry name" value="FlgN-like"/>
</dbReference>
<evidence type="ECO:0000256" key="2">
    <source>
        <dbReference type="ARBA" id="ARBA00007703"/>
    </source>
</evidence>
<gene>
    <name evidence="4" type="ORF">A2G96_21925</name>
</gene>
<accession>A0A142JQZ6</accession>
<dbReference type="EMBL" id="CP014845">
    <property type="protein sequence ID" value="AMR80508.1"/>
    <property type="molecule type" value="Genomic_DNA"/>
</dbReference>
<evidence type="ECO:0000313" key="4">
    <source>
        <dbReference type="EMBL" id="AMR80508.1"/>
    </source>
</evidence>
<name>A0A142JQZ6_9BURK</name>
<dbReference type="Proteomes" id="UP000075238">
    <property type="component" value="Chromosome 2"/>
</dbReference>
<protein>
    <submittedName>
        <fullName evidence="4">Flagellar biosynthesis protein FlgN</fullName>
    </submittedName>
</protein>
<dbReference type="KEGG" id="cnan:A2G96_21925"/>
<proteinExistence type="inferred from homology"/>